<feature type="transmembrane region" description="Helical" evidence="8">
    <location>
        <begin position="91"/>
        <end position="114"/>
    </location>
</feature>
<proteinExistence type="predicted"/>
<evidence type="ECO:0000313" key="10">
    <source>
        <dbReference type="EMBL" id="SEV93996.1"/>
    </source>
</evidence>
<dbReference type="SUPFAM" id="SSF161098">
    <property type="entry name" value="MetI-like"/>
    <property type="match status" value="2"/>
</dbReference>
<feature type="domain" description="ABC transmembrane type-1" evidence="9">
    <location>
        <begin position="54"/>
        <end position="258"/>
    </location>
</feature>
<feature type="transmembrane region" description="Helical" evidence="8">
    <location>
        <begin position="192"/>
        <end position="214"/>
    </location>
</feature>
<keyword evidence="2" id="KW-0813">Transport</keyword>
<organism evidence="10 11">
    <name type="scientific">Aliiroseovarius sediminilitoris</name>
    <dbReference type="NCBI Taxonomy" id="1173584"/>
    <lineage>
        <taxon>Bacteria</taxon>
        <taxon>Pseudomonadati</taxon>
        <taxon>Pseudomonadota</taxon>
        <taxon>Alphaproteobacteria</taxon>
        <taxon>Rhodobacterales</taxon>
        <taxon>Paracoccaceae</taxon>
        <taxon>Aliiroseovarius</taxon>
    </lineage>
</organism>
<feature type="transmembrane region" description="Helical" evidence="8">
    <location>
        <begin position="240"/>
        <end position="265"/>
    </location>
</feature>
<evidence type="ECO:0000256" key="5">
    <source>
        <dbReference type="ARBA" id="ARBA00022692"/>
    </source>
</evidence>
<feature type="transmembrane region" description="Helical" evidence="8">
    <location>
        <begin position="451"/>
        <end position="471"/>
    </location>
</feature>
<evidence type="ECO:0000256" key="1">
    <source>
        <dbReference type="ARBA" id="ARBA00004429"/>
    </source>
</evidence>
<feature type="transmembrane region" description="Helical" evidence="8">
    <location>
        <begin position="363"/>
        <end position="384"/>
    </location>
</feature>
<gene>
    <name evidence="10" type="ORF">SAMN05444851_0445</name>
</gene>
<dbReference type="STRING" id="1173584.SAMN05444851_0445"/>
<evidence type="ECO:0000259" key="9">
    <source>
        <dbReference type="PROSITE" id="PS50928"/>
    </source>
</evidence>
<keyword evidence="4" id="KW-0997">Cell inner membrane</keyword>
<dbReference type="InterPro" id="IPR000515">
    <property type="entry name" value="MetI-like"/>
</dbReference>
<feature type="domain" description="ABC transmembrane type-1" evidence="9">
    <location>
        <begin position="325"/>
        <end position="512"/>
    </location>
</feature>
<feature type="transmembrane region" description="Helical" evidence="8">
    <location>
        <begin position="58"/>
        <end position="79"/>
    </location>
</feature>
<keyword evidence="3" id="KW-1003">Cell membrane</keyword>
<feature type="transmembrane region" description="Helical" evidence="8">
    <location>
        <begin position="286"/>
        <end position="308"/>
    </location>
</feature>
<dbReference type="GO" id="GO:0055085">
    <property type="term" value="P:transmembrane transport"/>
    <property type="evidence" value="ECO:0007669"/>
    <property type="project" value="InterPro"/>
</dbReference>
<dbReference type="InterPro" id="IPR035906">
    <property type="entry name" value="MetI-like_sf"/>
</dbReference>
<evidence type="ECO:0000256" key="8">
    <source>
        <dbReference type="SAM" id="Phobius"/>
    </source>
</evidence>
<dbReference type="PROSITE" id="PS50928">
    <property type="entry name" value="ABC_TM1"/>
    <property type="match status" value="2"/>
</dbReference>
<evidence type="ECO:0000256" key="7">
    <source>
        <dbReference type="ARBA" id="ARBA00023136"/>
    </source>
</evidence>
<dbReference type="PANTHER" id="PTHR43357">
    <property type="entry name" value="INNER MEMBRANE ABC TRANSPORTER PERMEASE PROTEIN YDCV"/>
    <property type="match status" value="1"/>
</dbReference>
<dbReference type="EMBL" id="FOJB01000001">
    <property type="protein sequence ID" value="SEV93996.1"/>
    <property type="molecule type" value="Genomic_DNA"/>
</dbReference>
<dbReference type="RefSeq" id="WP_091427914.1">
    <property type="nucleotide sequence ID" value="NZ_FOJB01000001.1"/>
</dbReference>
<evidence type="ECO:0000256" key="2">
    <source>
        <dbReference type="ARBA" id="ARBA00022448"/>
    </source>
</evidence>
<dbReference type="Gene3D" id="1.10.3720.10">
    <property type="entry name" value="MetI-like"/>
    <property type="match status" value="2"/>
</dbReference>
<keyword evidence="5 8" id="KW-0812">Transmembrane</keyword>
<dbReference type="PANTHER" id="PTHR43357:SF4">
    <property type="entry name" value="INNER MEMBRANE ABC TRANSPORTER PERMEASE PROTEIN YDCV"/>
    <property type="match status" value="1"/>
</dbReference>
<dbReference type="AlphaFoldDB" id="A0A1I0MZ05"/>
<feature type="transmembrane region" description="Helical" evidence="8">
    <location>
        <begin position="494"/>
        <end position="512"/>
    </location>
</feature>
<sequence length="522" mass="55650">MFWPGRIDRPLWVTHWPGLLAVLVLVVLVFGTLVAVALRAEGGRGLGPSDWAAIRFTLWQATLSAGVSVALAVPVARALARRDFPGRRVLVTLLGAPFILPIIVAVLGLIAVFGRNGIISAALGVFGIEPISVYGYQGVILAHVFFNLPLATRLILQGWLTIPAERFRVAASLGMSPRDIARTLERPMLREVIPGAFLVIFLICLTSFAVALALGGGPRATTVELAIYEAFKFDFDLGRAAMLALIQFAMGLGAALIAFWIAIPGDMGAGLDRAVQRWDDTAVQRIMDMVAVTLASLFLLLPLSMVIIDGVPGMLSLPMSVFQAAFRSLLVAIASAFLTMALALPIAALVVQRGAWLAEGLGYLTIAASPLVVGTGLFLILFPFVKPSDLALPVTAVVNAATSLPFALRALVPALRNVERDYGALADGLGLHGLTRVRLLWVPRLRRPMGFALGLAAALSMGDLGVIAMFADPQGVTLPLQLYRLMGSYRMDDAAAAAVLLLGLSLFLFWVFDRGGRLNADD</sequence>
<dbReference type="GO" id="GO:0005886">
    <property type="term" value="C:plasma membrane"/>
    <property type="evidence" value="ECO:0007669"/>
    <property type="project" value="UniProtKB-SubCell"/>
</dbReference>
<feature type="transmembrane region" description="Helical" evidence="8">
    <location>
        <begin position="12"/>
        <end position="38"/>
    </location>
</feature>
<evidence type="ECO:0000313" key="11">
    <source>
        <dbReference type="Proteomes" id="UP000199650"/>
    </source>
</evidence>
<accession>A0A1I0MZ05</accession>
<protein>
    <submittedName>
        <fullName evidence="10">Thiamine transport system permease protein</fullName>
    </submittedName>
</protein>
<evidence type="ECO:0000256" key="4">
    <source>
        <dbReference type="ARBA" id="ARBA00022519"/>
    </source>
</evidence>
<keyword evidence="11" id="KW-1185">Reference proteome</keyword>
<evidence type="ECO:0000256" key="3">
    <source>
        <dbReference type="ARBA" id="ARBA00022475"/>
    </source>
</evidence>
<feature type="transmembrane region" description="Helical" evidence="8">
    <location>
        <begin position="134"/>
        <end position="156"/>
    </location>
</feature>
<comment type="subcellular location">
    <subcellularLocation>
        <location evidence="1">Cell inner membrane</location>
        <topology evidence="1">Multi-pass membrane protein</topology>
    </subcellularLocation>
</comment>
<keyword evidence="7 8" id="KW-0472">Membrane</keyword>
<dbReference type="CDD" id="cd06261">
    <property type="entry name" value="TM_PBP2"/>
    <property type="match status" value="2"/>
</dbReference>
<feature type="transmembrane region" description="Helical" evidence="8">
    <location>
        <begin position="390"/>
        <end position="412"/>
    </location>
</feature>
<feature type="transmembrane region" description="Helical" evidence="8">
    <location>
        <begin position="328"/>
        <end position="351"/>
    </location>
</feature>
<name>A0A1I0MZ05_9RHOB</name>
<keyword evidence="6 8" id="KW-1133">Transmembrane helix</keyword>
<dbReference type="OrthoDB" id="7066776at2"/>
<evidence type="ECO:0000256" key="6">
    <source>
        <dbReference type="ARBA" id="ARBA00022989"/>
    </source>
</evidence>
<dbReference type="Proteomes" id="UP000199650">
    <property type="component" value="Unassembled WGS sequence"/>
</dbReference>
<reference evidence="10 11" key="1">
    <citation type="submission" date="2016-10" db="EMBL/GenBank/DDBJ databases">
        <authorList>
            <person name="de Groot N.N."/>
        </authorList>
    </citation>
    <scope>NUCLEOTIDE SEQUENCE [LARGE SCALE GENOMIC DNA]</scope>
    <source>
        <strain evidence="10 11">DSM 29439</strain>
    </source>
</reference>